<reference evidence="8 9" key="1">
    <citation type="submission" date="2020-06" db="EMBL/GenBank/DDBJ databases">
        <title>The yeast mating-type switching endonuclease HO is a domesticated member of an unorthodox homing genetic element family.</title>
        <authorList>
            <person name="Coughlan A.Y."/>
            <person name="Lombardi L."/>
            <person name="Braun-Galleani S."/>
            <person name="Martos A.R."/>
            <person name="Galeote V."/>
            <person name="Bigey F."/>
            <person name="Dequin S."/>
            <person name="Byrne K.P."/>
            <person name="Wolfe K.H."/>
        </authorList>
    </citation>
    <scope>NUCLEOTIDE SEQUENCE [LARGE SCALE GENOMIC DNA]</scope>
    <source>
        <strain evidence="8 9">CBS764</strain>
    </source>
</reference>
<dbReference type="RefSeq" id="XP_037138536.1">
    <property type="nucleotide sequence ID" value="XM_037282641.1"/>
</dbReference>
<feature type="compositionally biased region" description="Polar residues" evidence="5">
    <location>
        <begin position="403"/>
        <end position="418"/>
    </location>
</feature>
<dbReference type="PANTHER" id="PTHR46621">
    <property type="entry name" value="SNRNA-ACTIVATING PROTEIN COMPLEX SUBUNIT 4"/>
    <property type="match status" value="1"/>
</dbReference>
<dbReference type="GO" id="GO:0001006">
    <property type="term" value="F:RNA polymerase III type 3 promoter sequence-specific DNA binding"/>
    <property type="evidence" value="ECO:0007669"/>
    <property type="project" value="TreeGrafter"/>
</dbReference>
<feature type="compositionally biased region" description="Acidic residues" evidence="5">
    <location>
        <begin position="264"/>
        <end position="276"/>
    </location>
</feature>
<gene>
    <name evidence="8" type="ORF">HG536_0C00280</name>
</gene>
<keyword evidence="9" id="KW-1185">Reference proteome</keyword>
<evidence type="ECO:0000313" key="9">
    <source>
        <dbReference type="Proteomes" id="UP000515788"/>
    </source>
</evidence>
<keyword evidence="2" id="KW-0238">DNA-binding</keyword>
<feature type="region of interest" description="Disordered" evidence="5">
    <location>
        <begin position="790"/>
        <end position="815"/>
    </location>
</feature>
<feature type="domain" description="Myb-like" evidence="6">
    <location>
        <begin position="107"/>
        <end position="157"/>
    </location>
</feature>
<keyword evidence="3" id="KW-0804">Transcription</keyword>
<feature type="domain" description="HTH myb-type" evidence="7">
    <location>
        <begin position="166"/>
        <end position="214"/>
    </location>
</feature>
<dbReference type="SMART" id="SM00717">
    <property type="entry name" value="SANT"/>
    <property type="match status" value="3"/>
</dbReference>
<dbReference type="GO" id="GO:0042795">
    <property type="term" value="P:snRNA transcription by RNA polymerase II"/>
    <property type="evidence" value="ECO:0007669"/>
    <property type="project" value="TreeGrafter"/>
</dbReference>
<feature type="domain" description="Myb-like" evidence="6">
    <location>
        <begin position="160"/>
        <end position="210"/>
    </location>
</feature>
<evidence type="ECO:0000256" key="1">
    <source>
        <dbReference type="ARBA" id="ARBA00023015"/>
    </source>
</evidence>
<evidence type="ECO:0000259" key="6">
    <source>
        <dbReference type="PROSITE" id="PS50090"/>
    </source>
</evidence>
<feature type="compositionally biased region" description="Polar residues" evidence="5">
    <location>
        <begin position="721"/>
        <end position="733"/>
    </location>
</feature>
<evidence type="ECO:0000256" key="3">
    <source>
        <dbReference type="ARBA" id="ARBA00023163"/>
    </source>
</evidence>
<sequence>MERKAKSGKTKKSLQFDPLDITESLGYKTYRKSGRNSWSKQDDNELRSLLSMALVELGYANGTDDIKSIQESEQACKKVSWEDIAARFKNSHRKPKELRKRWTSSLDPNLKRGKWDPDEDELLLKAYAKHGSHWLNVASEISGRTEDQCAKRYVEILGPSSEGRLRAWTLEEDLSLVSKVKSYGTKWRRISSELESRPSLTCRNRWRKIITSIVRGQAPPEIVKAVNENQDIDSLVNSLRAKEREKGASKKKAVKAKEEREDHDQEIDGQEGDQEEFGPLTDSAKFTKESPRIFPQVQQSMFTQKDQGFADDTPTTSKEEVHKSLSVDAFEPLLNHASKTVSHGEVRSGQTPHLHQQQIPYSSQSPDNTTGEKMSSNGRTSSLDGRKSSTSLKDSTPFGGSMNHISSELTRSPMSTTLDGSALIPKVYTKESSIRISQNPGSDQRVSDTTFDPAISNTSHDLNKNFLHNTGQTDWKFTLKDGQGLSISSGSISNSALVKELIEQAKKYSLKISLHQHIHYHYGGQNDSNCINTNSMEPIATLQPNPISADLSMGPSSTANDLFTGSHYYKASYGSISQHHDLFAQEPSYNSFDLDPSPQPNGNQDFYPNQAVQHTHSPAGYPNRPGTTSSIGSHSTGNNDDAPDIGRNRVSHFNYLPSSVRPQLGSSDSTRAADLSRLLNPSPNNGNSKKKKKRTRSFPSETAAASGTTFRESVRPPPSSPASKHTGPSDNTAGISVLYEEEGLDFWEYLRSLAGKPTAEEEKLHPYHPYGEGDYDILCSLFDGKVPDVRPKSVQSEVKRSPASDGDSAIPFNPS</sequence>
<organism evidence="8 9">
    <name type="scientific">Torulaspora globosa</name>
    <dbReference type="NCBI Taxonomy" id="48254"/>
    <lineage>
        <taxon>Eukaryota</taxon>
        <taxon>Fungi</taxon>
        <taxon>Dikarya</taxon>
        <taxon>Ascomycota</taxon>
        <taxon>Saccharomycotina</taxon>
        <taxon>Saccharomycetes</taxon>
        <taxon>Saccharomycetales</taxon>
        <taxon>Saccharomycetaceae</taxon>
        <taxon>Torulaspora</taxon>
    </lineage>
</organism>
<dbReference type="PROSITE" id="PS51294">
    <property type="entry name" value="HTH_MYB"/>
    <property type="match status" value="2"/>
</dbReference>
<feature type="domain" description="HTH myb-type" evidence="7">
    <location>
        <begin position="107"/>
        <end position="161"/>
    </location>
</feature>
<dbReference type="GO" id="GO:0019185">
    <property type="term" value="C:snRNA-activating protein complex"/>
    <property type="evidence" value="ECO:0007669"/>
    <property type="project" value="TreeGrafter"/>
</dbReference>
<dbReference type="AlphaFoldDB" id="A0A7G3ZEC5"/>
<dbReference type="Proteomes" id="UP000515788">
    <property type="component" value="Chromosome 3"/>
</dbReference>
<dbReference type="InterPro" id="IPR051575">
    <property type="entry name" value="Myb-like_DNA-bd"/>
</dbReference>
<dbReference type="InterPro" id="IPR001005">
    <property type="entry name" value="SANT/Myb"/>
</dbReference>
<name>A0A7G3ZEC5_9SACH</name>
<feature type="region of interest" description="Disordered" evidence="5">
    <location>
        <begin position="587"/>
        <end position="650"/>
    </location>
</feature>
<evidence type="ECO:0000313" key="8">
    <source>
        <dbReference type="EMBL" id="QLL31861.1"/>
    </source>
</evidence>
<dbReference type="CDD" id="cd00167">
    <property type="entry name" value="SANT"/>
    <property type="match status" value="2"/>
</dbReference>
<dbReference type="EMBL" id="CP059248">
    <property type="protein sequence ID" value="QLL31861.1"/>
    <property type="molecule type" value="Genomic_DNA"/>
</dbReference>
<feature type="region of interest" description="Disordered" evidence="5">
    <location>
        <begin position="676"/>
        <end position="733"/>
    </location>
</feature>
<protein>
    <submittedName>
        <fullName evidence="8">Uncharacterized protein</fullName>
    </submittedName>
</protein>
<dbReference type="Pfam" id="PF00249">
    <property type="entry name" value="Myb_DNA-binding"/>
    <property type="match status" value="2"/>
</dbReference>
<dbReference type="SUPFAM" id="SSF46689">
    <property type="entry name" value="Homeodomain-like"/>
    <property type="match status" value="1"/>
</dbReference>
<evidence type="ECO:0000259" key="7">
    <source>
        <dbReference type="PROSITE" id="PS51294"/>
    </source>
</evidence>
<accession>A0A7G3ZEC5</accession>
<dbReference type="GO" id="GO:0042796">
    <property type="term" value="P:snRNA transcription by RNA polymerase III"/>
    <property type="evidence" value="ECO:0007669"/>
    <property type="project" value="TreeGrafter"/>
</dbReference>
<feature type="region of interest" description="Disordered" evidence="5">
    <location>
        <begin position="302"/>
        <end position="321"/>
    </location>
</feature>
<keyword evidence="1" id="KW-0805">Transcription regulation</keyword>
<dbReference type="PROSITE" id="PS50090">
    <property type="entry name" value="MYB_LIKE"/>
    <property type="match status" value="3"/>
</dbReference>
<dbReference type="InterPro" id="IPR017930">
    <property type="entry name" value="Myb_dom"/>
</dbReference>
<feature type="region of interest" description="Disordered" evidence="5">
    <location>
        <begin position="341"/>
        <end position="418"/>
    </location>
</feature>
<dbReference type="GeneID" id="59324998"/>
<feature type="compositionally biased region" description="Polar residues" evidence="5">
    <location>
        <begin position="600"/>
        <end position="616"/>
    </location>
</feature>
<dbReference type="OrthoDB" id="2143914at2759"/>
<feature type="region of interest" description="Disordered" evidence="5">
    <location>
        <begin position="240"/>
        <end position="281"/>
    </location>
</feature>
<feature type="compositionally biased region" description="Basic and acidic residues" evidence="5">
    <location>
        <begin position="790"/>
        <end position="802"/>
    </location>
</feature>
<feature type="domain" description="Myb-like" evidence="6">
    <location>
        <begin position="35"/>
        <end position="106"/>
    </location>
</feature>
<dbReference type="GO" id="GO:0000978">
    <property type="term" value="F:RNA polymerase II cis-regulatory region sequence-specific DNA binding"/>
    <property type="evidence" value="ECO:0007669"/>
    <property type="project" value="TreeGrafter"/>
</dbReference>
<dbReference type="KEGG" id="tgb:HG536_0C00280"/>
<feature type="compositionally biased region" description="Low complexity" evidence="5">
    <location>
        <begin position="676"/>
        <end position="687"/>
    </location>
</feature>
<dbReference type="PANTHER" id="PTHR46621:SF1">
    <property type="entry name" value="SNRNA-ACTIVATING PROTEIN COMPLEX SUBUNIT 4"/>
    <property type="match status" value="1"/>
</dbReference>
<feature type="compositionally biased region" description="Polar residues" evidence="5">
    <location>
        <begin position="348"/>
        <end position="394"/>
    </location>
</feature>
<dbReference type="Gene3D" id="1.10.10.60">
    <property type="entry name" value="Homeodomain-like"/>
    <property type="match status" value="3"/>
</dbReference>
<evidence type="ECO:0000256" key="5">
    <source>
        <dbReference type="SAM" id="MobiDB-lite"/>
    </source>
</evidence>
<evidence type="ECO:0000256" key="4">
    <source>
        <dbReference type="ARBA" id="ARBA00023242"/>
    </source>
</evidence>
<proteinExistence type="predicted"/>
<evidence type="ECO:0000256" key="2">
    <source>
        <dbReference type="ARBA" id="ARBA00023125"/>
    </source>
</evidence>
<feature type="compositionally biased region" description="Low complexity" evidence="5">
    <location>
        <begin position="626"/>
        <end position="637"/>
    </location>
</feature>
<dbReference type="InterPro" id="IPR009057">
    <property type="entry name" value="Homeodomain-like_sf"/>
</dbReference>
<keyword evidence="4" id="KW-0539">Nucleus</keyword>